<proteinExistence type="predicted"/>
<protein>
    <submittedName>
        <fullName evidence="2">Uncharacterized protein</fullName>
    </submittedName>
</protein>
<keyword evidence="1" id="KW-0812">Transmembrane</keyword>
<keyword evidence="1" id="KW-1133">Transmembrane helix</keyword>
<reference evidence="2 3" key="1">
    <citation type="submission" date="2016-10" db="EMBL/GenBank/DDBJ databases">
        <authorList>
            <person name="Varghese N."/>
            <person name="Submissions S."/>
        </authorList>
    </citation>
    <scope>NUCLEOTIDE SEQUENCE [LARGE SCALE GENOMIC DNA]</scope>
    <source>
        <strain evidence="2 3">CGMCC 1.6853</strain>
    </source>
</reference>
<sequence length="72" mass="8198">MFKLFRTLCLLLGFWIATLLLSGAGVSFTHGYAAPKNLSHFVVSLVVVGAILLWTHKLLRFFFAEKFEKKPR</sequence>
<evidence type="ECO:0000256" key="1">
    <source>
        <dbReference type="SAM" id="Phobius"/>
    </source>
</evidence>
<keyword evidence="3" id="KW-1185">Reference proteome</keyword>
<evidence type="ECO:0000313" key="2">
    <source>
        <dbReference type="EMBL" id="SCX78376.1"/>
    </source>
</evidence>
<gene>
    <name evidence="2" type="ORF">SAMN02927935_00090</name>
</gene>
<organism evidence="2 3">
    <name type="scientific">Serratia nematodiphila</name>
    <dbReference type="NCBI Taxonomy" id="458197"/>
    <lineage>
        <taxon>Bacteria</taxon>
        <taxon>Pseudomonadati</taxon>
        <taxon>Pseudomonadota</taxon>
        <taxon>Gammaproteobacteria</taxon>
        <taxon>Enterobacterales</taxon>
        <taxon>Yersiniaceae</taxon>
        <taxon>Serratia</taxon>
    </lineage>
</organism>
<comment type="caution">
    <text evidence="2">The sequence shown here is derived from an EMBL/GenBank/DDBJ whole genome shotgun (WGS) entry which is preliminary data.</text>
</comment>
<dbReference type="GeneID" id="93696451"/>
<accession>A0A1G5AKD3</accession>
<dbReference type="RefSeq" id="WP_004940942.1">
    <property type="nucleotide sequence ID" value="NZ_CBCSIN010000001.1"/>
</dbReference>
<dbReference type="Proteomes" id="UP000183031">
    <property type="component" value="Unassembled WGS sequence"/>
</dbReference>
<name>A0A1G5AKD3_9GAMM</name>
<feature type="transmembrane region" description="Helical" evidence="1">
    <location>
        <begin position="41"/>
        <end position="63"/>
    </location>
</feature>
<dbReference type="EMBL" id="FMUT01000002">
    <property type="protein sequence ID" value="SCX78376.1"/>
    <property type="molecule type" value="Genomic_DNA"/>
</dbReference>
<evidence type="ECO:0000313" key="3">
    <source>
        <dbReference type="Proteomes" id="UP000183031"/>
    </source>
</evidence>
<keyword evidence="1" id="KW-0472">Membrane</keyword>